<dbReference type="SMART" id="SM01038">
    <property type="entry name" value="Bgal_small_N"/>
    <property type="match status" value="1"/>
</dbReference>
<dbReference type="InterPro" id="IPR006103">
    <property type="entry name" value="Glyco_hydro_2_cat"/>
</dbReference>
<dbReference type="SUPFAM" id="SSF74650">
    <property type="entry name" value="Galactose mutarotase-like"/>
    <property type="match status" value="1"/>
</dbReference>
<dbReference type="PROSITE" id="PS00719">
    <property type="entry name" value="GLYCOSYL_HYDROL_F2_1"/>
    <property type="match status" value="1"/>
</dbReference>
<dbReference type="InterPro" id="IPR008979">
    <property type="entry name" value="Galactose-bd-like_sf"/>
</dbReference>
<evidence type="ECO:0000256" key="7">
    <source>
        <dbReference type="ARBA" id="ARBA00032230"/>
    </source>
</evidence>
<keyword evidence="6" id="KW-0326">Glycosidase</keyword>
<reference evidence="10 11" key="1">
    <citation type="submission" date="2019-03" db="EMBL/GenBank/DDBJ databases">
        <title>Genomic features of bacteria from cold environments.</title>
        <authorList>
            <person name="Shen L."/>
        </authorList>
    </citation>
    <scope>NUCLEOTIDE SEQUENCE [LARGE SCALE GENOMIC DNA]</scope>
    <source>
        <strain evidence="11">T3246-1</strain>
    </source>
</reference>
<dbReference type="InterPro" id="IPR006101">
    <property type="entry name" value="Glyco_hydro_2"/>
</dbReference>
<dbReference type="InterPro" id="IPR023232">
    <property type="entry name" value="Glyco_hydro_2_AS"/>
</dbReference>
<dbReference type="Proteomes" id="UP000504882">
    <property type="component" value="Unassembled WGS sequence"/>
</dbReference>
<feature type="domain" description="Beta galactosidase small chain/" evidence="9">
    <location>
        <begin position="744"/>
        <end position="1022"/>
    </location>
</feature>
<dbReference type="PANTHER" id="PTHR46323:SF2">
    <property type="entry name" value="BETA-GALACTOSIDASE"/>
    <property type="match status" value="1"/>
</dbReference>
<evidence type="ECO:0000256" key="4">
    <source>
        <dbReference type="ARBA" id="ARBA00013303"/>
    </source>
</evidence>
<dbReference type="SUPFAM" id="SSF49785">
    <property type="entry name" value="Galactose-binding domain-like"/>
    <property type="match status" value="1"/>
</dbReference>
<dbReference type="EMBL" id="SMNA01000004">
    <property type="protein sequence ID" value="TDE95134.1"/>
    <property type="molecule type" value="Genomic_DNA"/>
</dbReference>
<dbReference type="SUPFAM" id="SSF49303">
    <property type="entry name" value="beta-Galactosidase/glucuronidase domain"/>
    <property type="match status" value="2"/>
</dbReference>
<evidence type="ECO:0000256" key="8">
    <source>
        <dbReference type="SAM" id="MobiDB-lite"/>
    </source>
</evidence>
<dbReference type="InterPro" id="IPR023230">
    <property type="entry name" value="Glyco_hydro_2_CS"/>
</dbReference>
<dbReference type="Pfam" id="PF16353">
    <property type="entry name" value="LacZ_4"/>
    <property type="match status" value="1"/>
</dbReference>
<dbReference type="RefSeq" id="WP_133107544.1">
    <property type="nucleotide sequence ID" value="NZ_SMNA01000004.1"/>
</dbReference>
<evidence type="ECO:0000313" key="10">
    <source>
        <dbReference type="EMBL" id="TDE95134.1"/>
    </source>
</evidence>
<evidence type="ECO:0000256" key="6">
    <source>
        <dbReference type="ARBA" id="ARBA00023295"/>
    </source>
</evidence>
<dbReference type="Gene3D" id="2.60.120.260">
    <property type="entry name" value="Galactose-binding domain-like"/>
    <property type="match status" value="1"/>
</dbReference>
<evidence type="ECO:0000256" key="5">
    <source>
        <dbReference type="ARBA" id="ARBA00022801"/>
    </source>
</evidence>
<dbReference type="Gene3D" id="2.70.98.10">
    <property type="match status" value="1"/>
</dbReference>
<dbReference type="InterPro" id="IPR013783">
    <property type="entry name" value="Ig-like_fold"/>
</dbReference>
<dbReference type="InterPro" id="IPR032312">
    <property type="entry name" value="LacZ_4"/>
</dbReference>
<dbReference type="EC" id="3.2.1.23" evidence="3"/>
<feature type="compositionally biased region" description="Low complexity" evidence="8">
    <location>
        <begin position="1"/>
        <end position="21"/>
    </location>
</feature>
<dbReference type="InterPro" id="IPR004199">
    <property type="entry name" value="B-gal_small/dom_5"/>
</dbReference>
<dbReference type="Gene3D" id="2.60.40.10">
    <property type="entry name" value="Immunoglobulins"/>
    <property type="match status" value="2"/>
</dbReference>
<dbReference type="InterPro" id="IPR014718">
    <property type="entry name" value="GH-type_carb-bd"/>
</dbReference>
<evidence type="ECO:0000256" key="1">
    <source>
        <dbReference type="ARBA" id="ARBA00001412"/>
    </source>
</evidence>
<protein>
    <recommendedName>
        <fullName evidence="4">Beta-galactosidase</fullName>
        <ecNumber evidence="3">3.2.1.23</ecNumber>
    </recommendedName>
    <alternativeName>
        <fullName evidence="7">Lactase</fullName>
    </alternativeName>
</protein>
<dbReference type="InterPro" id="IPR050347">
    <property type="entry name" value="Bact_Beta-galactosidase"/>
</dbReference>
<feature type="region of interest" description="Disordered" evidence="8">
    <location>
        <begin position="1"/>
        <end position="40"/>
    </location>
</feature>
<dbReference type="PRINTS" id="PR00132">
    <property type="entry name" value="GLHYDRLASE2"/>
</dbReference>
<dbReference type="InterPro" id="IPR036156">
    <property type="entry name" value="Beta-gal/glucu_dom_sf"/>
</dbReference>
<dbReference type="InterPro" id="IPR011013">
    <property type="entry name" value="Gal_mutarotase_sf_dom"/>
</dbReference>
<proteinExistence type="inferred from homology"/>
<evidence type="ECO:0000313" key="11">
    <source>
        <dbReference type="Proteomes" id="UP000504882"/>
    </source>
</evidence>
<evidence type="ECO:0000259" key="9">
    <source>
        <dbReference type="SMART" id="SM01038"/>
    </source>
</evidence>
<gene>
    <name evidence="10" type="ORF">EXU48_10295</name>
</gene>
<dbReference type="Pfam" id="PF02929">
    <property type="entry name" value="Bgal_small_N"/>
    <property type="match status" value="1"/>
</dbReference>
<dbReference type="PROSITE" id="PS00608">
    <property type="entry name" value="GLYCOSYL_HYDROL_F2_2"/>
    <property type="match status" value="1"/>
</dbReference>
<keyword evidence="11" id="KW-1185">Reference proteome</keyword>
<dbReference type="Pfam" id="PF02836">
    <property type="entry name" value="Glyco_hydro_2_C"/>
    <property type="match status" value="1"/>
</dbReference>
<sequence length="1031" mass="111821">MQTTTGAARAAAPTVPAADPAGSRVLPYHDDPVPGAGRRRPRAQFASDAASLSLNGDWAFTLAPTAAGTGTALPDPDLDDSGWGRIDVPSHWVLRGHGDPLYTNTAYPFPIDPPHTPTANPTGDYRRTFTLPAGWRAEGTVLRFQGVDSCAAVWLNGVELGHSKGSRLPFEFDAGAALRPGRNVLAVRVHRWSSGSYLEDQDMWWLPGIFRDVELLERPAGAPDDVYVHADYDHHTGAGTLRVEATDAVGVAVEALVDVPELGVRNLPAGTAVTVEGVQPWSAEVPRLYAGTLRAGAETVDLAIGFRTVSVAGGVLRVNGVRVHLRGVNRHEHDPDHGRALSLETMRTDILMMKAHNINAVRTSHYPPHPEFLRLCDELGLWVVEESDIETHGFIYGGWAGNPPDEPAWTPALLDRTARMVERDKNHPSVIIWSLGNESEGGRGFAEIEEWLRERDPSRPLHYERDRTYAQSDFYSLMYPSLEDLAAIAERTEETPEALEEDAEGERRRRALPFLLCEYAHAMGNGPGSLADYQEILESSDRMAGAFVWEWIDHGFHGRTPDGVEYLRHGGDIDYRPNGGSYCIDGLVRPDRVPSPGLLELAKVLEPVRFAIDSGTITVRNHYDVLSTDHLDFTWELARDGVPVAAGRLDVPVLAPGQEVHLGLPDGAAGTGSRGDVGETWLTVSARLARETPWADAGHEVGWGQARLATPRPPGLGQNVAEPGGPEVLPRADGAAPAGQGQVVVGSAVLDARTGELLTLGGLEVSGLRLDVWRAPTENDKGQGELNNLAKVWRAVGLDRMLHSVRDVEAVDGGTRVRARLAPATQPFGLDVAYTWTVAAAPVPAAGPAATLTVDIAPYGPWHETPYGKHEVTLPRLGVRLGLPAALARATWFGPGPGESYVDSRAAARVGRYFSTVDDLGFEYVVPQETGNRHLARWLELTGAGTPGLRVDGSPTFDFTARRWSTEALVAARHPHDLRPEDRLYLHLDLAQHGLGSSSCGPATPDRYRIHPEPTRFSLTFSVPTQKEQQP</sequence>
<name>A0ABY2E521_9MICO</name>
<comment type="caution">
    <text evidence="10">The sequence shown here is derived from an EMBL/GenBank/DDBJ whole genome shotgun (WGS) entry which is preliminary data.</text>
</comment>
<dbReference type="Gene3D" id="3.20.20.80">
    <property type="entry name" value="Glycosidases"/>
    <property type="match status" value="1"/>
</dbReference>
<keyword evidence="5" id="KW-0378">Hydrolase</keyword>
<evidence type="ECO:0000256" key="3">
    <source>
        <dbReference type="ARBA" id="ARBA00012756"/>
    </source>
</evidence>
<dbReference type="InterPro" id="IPR006104">
    <property type="entry name" value="Glyco_hydro_2_N"/>
</dbReference>
<dbReference type="InterPro" id="IPR017853">
    <property type="entry name" value="GH"/>
</dbReference>
<evidence type="ECO:0000256" key="2">
    <source>
        <dbReference type="ARBA" id="ARBA00007401"/>
    </source>
</evidence>
<dbReference type="SUPFAM" id="SSF51445">
    <property type="entry name" value="(Trans)glycosidases"/>
    <property type="match status" value="1"/>
</dbReference>
<organism evidence="10 11">
    <name type="scientific">Occultella glacieicola</name>
    <dbReference type="NCBI Taxonomy" id="2518684"/>
    <lineage>
        <taxon>Bacteria</taxon>
        <taxon>Bacillati</taxon>
        <taxon>Actinomycetota</taxon>
        <taxon>Actinomycetes</taxon>
        <taxon>Micrococcales</taxon>
        <taxon>Ruaniaceae</taxon>
        <taxon>Occultella</taxon>
    </lineage>
</organism>
<dbReference type="PANTHER" id="PTHR46323">
    <property type="entry name" value="BETA-GALACTOSIDASE"/>
    <property type="match status" value="1"/>
</dbReference>
<accession>A0ABY2E521</accession>
<dbReference type="Pfam" id="PF02837">
    <property type="entry name" value="Glyco_hydro_2_N"/>
    <property type="match status" value="1"/>
</dbReference>
<comment type="catalytic activity">
    <reaction evidence="1">
        <text>Hydrolysis of terminal non-reducing beta-D-galactose residues in beta-D-galactosides.</text>
        <dbReference type="EC" id="3.2.1.23"/>
    </reaction>
</comment>
<comment type="similarity">
    <text evidence="2">Belongs to the glycosyl hydrolase 2 family.</text>
</comment>